<dbReference type="EMBL" id="GBZX01000233">
    <property type="protein sequence ID" value="JAG92507.1"/>
    <property type="molecule type" value="mRNA"/>
</dbReference>
<dbReference type="AlphaFoldDB" id="A0A0C9SE90"/>
<evidence type="ECO:0000313" key="2">
    <source>
        <dbReference type="EMBL" id="JAG92507.1"/>
    </source>
</evidence>
<feature type="chain" id="PRO_5002219818" evidence="1">
    <location>
        <begin position="22"/>
        <end position="205"/>
    </location>
</feature>
<organism evidence="2">
    <name type="scientific">Amblyomma americanum</name>
    <name type="common">Lone star tick</name>
    <dbReference type="NCBI Taxonomy" id="6943"/>
    <lineage>
        <taxon>Eukaryota</taxon>
        <taxon>Metazoa</taxon>
        <taxon>Ecdysozoa</taxon>
        <taxon>Arthropoda</taxon>
        <taxon>Chelicerata</taxon>
        <taxon>Arachnida</taxon>
        <taxon>Acari</taxon>
        <taxon>Parasitiformes</taxon>
        <taxon>Ixodida</taxon>
        <taxon>Ixodoidea</taxon>
        <taxon>Ixodidae</taxon>
        <taxon>Amblyomminae</taxon>
        <taxon>Amblyomma</taxon>
    </lineage>
</organism>
<dbReference type="SUPFAM" id="SSF50814">
    <property type="entry name" value="Lipocalins"/>
    <property type="match status" value="1"/>
</dbReference>
<accession>A0A0C9SE90</accession>
<keyword evidence="1" id="KW-0732">Signal</keyword>
<feature type="signal peptide" evidence="1">
    <location>
        <begin position="1"/>
        <end position="21"/>
    </location>
</feature>
<dbReference type="Pfam" id="PF02098">
    <property type="entry name" value="His_binding"/>
    <property type="match status" value="1"/>
</dbReference>
<name>A0A0C9SE90_AMBAM</name>
<dbReference type="InterPro" id="IPR002970">
    <property type="entry name" value="Tick_his-bd"/>
</dbReference>
<protein>
    <submittedName>
        <fullName evidence="2">Putative secreted protein</fullName>
    </submittedName>
</protein>
<dbReference type="InterPro" id="IPR012674">
    <property type="entry name" value="Calycin"/>
</dbReference>
<dbReference type="GO" id="GO:0030682">
    <property type="term" value="P:symbiont-mediated perturbation of host defenses"/>
    <property type="evidence" value="ECO:0007669"/>
    <property type="project" value="InterPro"/>
</dbReference>
<sequence>MLATFVVTIDVISVLSGLSLAMSHESADLQNEIDQPPNITKACEVLPELQIFGANYNIPGNSQETNVYYRNENVNKSHVYYVKNYTIGNHAMSTLFVGTFFVTETYTGNYVVPNGVSIRKQGGDSDREYRYVMHYSDMTTCVILGVYEPGQVSGNRCRLLVIPEVMQDQRVTPCEQKFHQFCGKLFSKRFLHSRTQENNAVSWNK</sequence>
<dbReference type="Gene3D" id="2.40.128.20">
    <property type="match status" value="1"/>
</dbReference>
<reference evidence="2" key="1">
    <citation type="journal article" date="2015" name="PLoS ONE">
        <title>An Insight into the Sialome of the Lone Star Tick, Amblyomma americanum, with a Glimpse on Its Time Dependent Gene Expression.</title>
        <authorList>
            <person name="Karim S."/>
            <person name="Ribeiro J.M."/>
        </authorList>
    </citation>
    <scope>NUCLEOTIDE SEQUENCE</scope>
    <source>
        <tissue evidence="2">Salivary gland</tissue>
    </source>
</reference>
<dbReference type="GO" id="GO:0043176">
    <property type="term" value="F:amine binding"/>
    <property type="evidence" value="ECO:0007669"/>
    <property type="project" value="InterPro"/>
</dbReference>
<proteinExistence type="evidence at transcript level"/>
<evidence type="ECO:0000256" key="1">
    <source>
        <dbReference type="SAM" id="SignalP"/>
    </source>
</evidence>